<evidence type="ECO:0000256" key="5">
    <source>
        <dbReference type="ARBA" id="ARBA00022692"/>
    </source>
</evidence>
<dbReference type="SUPFAM" id="SSF53448">
    <property type="entry name" value="Nucleotide-diphospho-sugar transferases"/>
    <property type="match status" value="2"/>
</dbReference>
<sequence length="250" mass="27721">VLYFADDDNSYDVRLFDRYIRKVKRIGVWPVGLVGGAWVEAPKVNKKGKVEGWDVVFAPRREFAVDMAGFAIHIKEIFRVKNATFGGKCVKTAGLGPESCFITQFGFTKKDAEPFGHNDSPKDILVWHTKTSKTNGLVGGAWVEAPKVNKKGKVEGWDVVFAPRREFAVDMAGFAIHIKEIFRVKNATFGGKCVKTAGLGPESCFITQFGFTKKDAEPFGHNDSPKDILVWHTKTSKTNGSGPFRGFVIE</sequence>
<dbReference type="InterPro" id="IPR005027">
    <property type="entry name" value="Glyco_trans_43"/>
</dbReference>
<dbReference type="PANTHER" id="PTHR10896:SF30">
    <property type="entry name" value="GALACTOSYLGALACTOSYLXYLOSYLPROTEIN 3-BETA-GLUCURONOSYLTRANSFERASE"/>
    <property type="match status" value="1"/>
</dbReference>
<dbReference type="Pfam" id="PF03360">
    <property type="entry name" value="Glyco_transf_43"/>
    <property type="match status" value="2"/>
</dbReference>
<evidence type="ECO:0000313" key="16">
    <source>
        <dbReference type="Proteomes" id="UP000053660"/>
    </source>
</evidence>
<evidence type="ECO:0000256" key="1">
    <source>
        <dbReference type="ARBA" id="ARBA00004606"/>
    </source>
</evidence>
<keyword evidence="14" id="KW-0333">Golgi apparatus</keyword>
<keyword evidence="6 14" id="KW-0735">Signal-anchor</keyword>
<evidence type="ECO:0000256" key="8">
    <source>
        <dbReference type="ARBA" id="ARBA00023136"/>
    </source>
</evidence>
<dbReference type="Gene3D" id="3.90.550.10">
    <property type="entry name" value="Spore Coat Polysaccharide Biosynthesis Protein SpsA, Chain A"/>
    <property type="match status" value="2"/>
</dbReference>
<dbReference type="PANTHER" id="PTHR10896">
    <property type="entry name" value="GALACTOSYLGALACTOSYLXYLOSYLPROTEIN 3-BETA-GLUCURONOSYLTRANSFERASE BETA-1,3-GLUCURONYLTRANSFERASE"/>
    <property type="match status" value="1"/>
</dbReference>
<protein>
    <recommendedName>
        <fullName evidence="3 14">Galactosylgalactosylxylosylprotein 3-beta-glucuronosyltransferase</fullName>
        <ecNumber evidence="3 14">2.4.1.135</ecNumber>
    </recommendedName>
</protein>
<evidence type="ECO:0000256" key="6">
    <source>
        <dbReference type="ARBA" id="ARBA00022968"/>
    </source>
</evidence>
<comment type="cofactor">
    <cofactor evidence="12 14">
        <name>Mn(2+)</name>
        <dbReference type="ChEBI" id="CHEBI:29035"/>
    </cofactor>
</comment>
<keyword evidence="7" id="KW-1133">Transmembrane helix</keyword>
<keyword evidence="9" id="KW-0325">Glycoprotein</keyword>
<comment type="subcellular location">
    <subcellularLocation>
        <location evidence="14">Golgi apparatus membrane</location>
        <topology evidence="14">Single-pass type II membrane protein</topology>
    </subcellularLocation>
    <subcellularLocation>
        <location evidence="1">Membrane</location>
        <topology evidence="1">Single-pass type II membrane protein</topology>
    </subcellularLocation>
</comment>
<gene>
    <name evidence="15" type="ORF">OESDEN_10615</name>
</gene>
<dbReference type="OrthoDB" id="675023at2759"/>
<feature type="site" description="Interaction with galactose moiety of substrate glycoprotein" evidence="13">
    <location>
        <position position="40"/>
    </location>
</feature>
<keyword evidence="12 14" id="KW-0464">Manganese</keyword>
<evidence type="ECO:0000256" key="4">
    <source>
        <dbReference type="ARBA" id="ARBA00022679"/>
    </source>
</evidence>
<feature type="non-terminal residue" evidence="15">
    <location>
        <position position="1"/>
    </location>
</feature>
<proteinExistence type="inferred from homology"/>
<evidence type="ECO:0000256" key="9">
    <source>
        <dbReference type="ARBA" id="ARBA00023180"/>
    </source>
</evidence>
<dbReference type="GO" id="GO:0000139">
    <property type="term" value="C:Golgi membrane"/>
    <property type="evidence" value="ECO:0007669"/>
    <property type="project" value="UniProtKB-SubCell"/>
</dbReference>
<dbReference type="GO" id="GO:0015018">
    <property type="term" value="F:galactosylgalactosylxylosylprotein 3-beta-glucuronosyltransferase activity"/>
    <property type="evidence" value="ECO:0007669"/>
    <property type="project" value="UniProtKB-UniRule"/>
</dbReference>
<evidence type="ECO:0000256" key="7">
    <source>
        <dbReference type="ARBA" id="ARBA00022989"/>
    </source>
</evidence>
<keyword evidence="12 14" id="KW-0479">Metal-binding</keyword>
<dbReference type="Proteomes" id="UP000053660">
    <property type="component" value="Unassembled WGS sequence"/>
</dbReference>
<organism evidence="15 16">
    <name type="scientific">Oesophagostomum dentatum</name>
    <name type="common">Nodular worm</name>
    <dbReference type="NCBI Taxonomy" id="61180"/>
    <lineage>
        <taxon>Eukaryota</taxon>
        <taxon>Metazoa</taxon>
        <taxon>Ecdysozoa</taxon>
        <taxon>Nematoda</taxon>
        <taxon>Chromadorea</taxon>
        <taxon>Rhabditida</taxon>
        <taxon>Rhabditina</taxon>
        <taxon>Rhabditomorpha</taxon>
        <taxon>Strongyloidea</taxon>
        <taxon>Strongylidae</taxon>
        <taxon>Oesophagostomum</taxon>
    </lineage>
</organism>
<keyword evidence="5" id="KW-0812">Transmembrane</keyword>
<dbReference type="UniPathway" id="UPA00378"/>
<dbReference type="GO" id="GO:0050650">
    <property type="term" value="P:chondroitin sulfate proteoglycan biosynthetic process"/>
    <property type="evidence" value="ECO:0007669"/>
    <property type="project" value="TreeGrafter"/>
</dbReference>
<evidence type="ECO:0000313" key="15">
    <source>
        <dbReference type="EMBL" id="KHJ89558.1"/>
    </source>
</evidence>
<comment type="catalytic activity">
    <reaction evidence="10 14">
        <text>3-O-(beta-D-galactosyl-(1-&gt;3)-beta-D-galactosyl-(1-&gt;4)-beta-D-xylosyl)-L-seryl-[protein] + UDP-alpha-D-glucuronate = 3-O-(beta-D-GlcA-(1-&gt;3)-beta-D-Gal-(1-&gt;3)-beta-D-Gal-(1-&gt;4)-beta-D-Xyl)-L-seryl-[protein] + UDP + H(+)</text>
        <dbReference type="Rhea" id="RHEA:24168"/>
        <dbReference type="Rhea" id="RHEA-COMP:12571"/>
        <dbReference type="Rhea" id="RHEA-COMP:12573"/>
        <dbReference type="ChEBI" id="CHEBI:15378"/>
        <dbReference type="ChEBI" id="CHEBI:58052"/>
        <dbReference type="ChEBI" id="CHEBI:58223"/>
        <dbReference type="ChEBI" id="CHEBI:132090"/>
        <dbReference type="ChEBI" id="CHEBI:132093"/>
        <dbReference type="EC" id="2.4.1.135"/>
    </reaction>
</comment>
<comment type="similarity">
    <text evidence="2 14">Belongs to the glycosyltransferase 43 family.</text>
</comment>
<dbReference type="EC" id="2.4.1.135" evidence="3 14"/>
<evidence type="ECO:0000256" key="12">
    <source>
        <dbReference type="PIRSR" id="PIRSR605027-3"/>
    </source>
</evidence>
<evidence type="ECO:0000256" key="3">
    <source>
        <dbReference type="ARBA" id="ARBA00012641"/>
    </source>
</evidence>
<evidence type="ECO:0000256" key="14">
    <source>
        <dbReference type="RuleBase" id="RU363127"/>
    </source>
</evidence>
<evidence type="ECO:0000256" key="11">
    <source>
        <dbReference type="PIRSR" id="PIRSR605027-1"/>
    </source>
</evidence>
<evidence type="ECO:0000256" key="13">
    <source>
        <dbReference type="PIRSR" id="PIRSR605027-4"/>
    </source>
</evidence>
<dbReference type="GO" id="GO:0005975">
    <property type="term" value="P:carbohydrate metabolic process"/>
    <property type="evidence" value="ECO:0007669"/>
    <property type="project" value="TreeGrafter"/>
</dbReference>
<keyword evidence="4 14" id="KW-0808">Transferase</keyword>
<reference evidence="15 16" key="1">
    <citation type="submission" date="2014-03" db="EMBL/GenBank/DDBJ databases">
        <title>Draft genome of the hookworm Oesophagostomum dentatum.</title>
        <authorList>
            <person name="Mitreva M."/>
        </authorList>
    </citation>
    <scope>NUCLEOTIDE SEQUENCE [LARGE SCALE GENOMIC DNA]</scope>
    <source>
        <strain evidence="15 16">OD-Hann</strain>
    </source>
</reference>
<dbReference type="EMBL" id="KN554063">
    <property type="protein sequence ID" value="KHJ89558.1"/>
    <property type="molecule type" value="Genomic_DNA"/>
</dbReference>
<comment type="pathway">
    <text evidence="14">Protein modification; protein glycosylation.</text>
</comment>
<evidence type="ECO:0000256" key="2">
    <source>
        <dbReference type="ARBA" id="ARBA00007706"/>
    </source>
</evidence>
<accession>A0A0B1SW80</accession>
<feature type="binding site" evidence="12">
    <location>
        <position position="8"/>
    </location>
    <ligand>
        <name>Mn(2+)</name>
        <dbReference type="ChEBI" id="CHEBI:29035"/>
    </ligand>
</feature>
<dbReference type="AlphaFoldDB" id="A0A0B1SW80"/>
<feature type="active site" description="Proton donor/acceptor" evidence="11">
    <location>
        <position position="98"/>
    </location>
</feature>
<keyword evidence="16" id="KW-1185">Reference proteome</keyword>
<dbReference type="InterPro" id="IPR029044">
    <property type="entry name" value="Nucleotide-diphossugar_trans"/>
</dbReference>
<keyword evidence="8" id="KW-0472">Membrane</keyword>
<dbReference type="GO" id="GO:0046872">
    <property type="term" value="F:metal ion binding"/>
    <property type="evidence" value="ECO:0007669"/>
    <property type="project" value="UniProtKB-KW"/>
</dbReference>
<name>A0A0B1SW80_OESDE</name>
<evidence type="ECO:0000256" key="10">
    <source>
        <dbReference type="ARBA" id="ARBA00047979"/>
    </source>
</evidence>